<dbReference type="SMART" id="SM00860">
    <property type="entry name" value="SMI1_KNR4"/>
    <property type="match status" value="1"/>
</dbReference>
<dbReference type="SUPFAM" id="SSF160631">
    <property type="entry name" value="SMI1/KNR4-like"/>
    <property type="match status" value="1"/>
</dbReference>
<organism evidence="2 3">
    <name type="scientific">Nonomuraea endophytica</name>
    <dbReference type="NCBI Taxonomy" id="714136"/>
    <lineage>
        <taxon>Bacteria</taxon>
        <taxon>Bacillati</taxon>
        <taxon>Actinomycetota</taxon>
        <taxon>Actinomycetes</taxon>
        <taxon>Streptosporangiales</taxon>
        <taxon>Streptosporangiaceae</taxon>
        <taxon>Nonomuraea</taxon>
    </lineage>
</organism>
<name>A0A7W8A4Z0_9ACTN</name>
<proteinExistence type="predicted"/>
<evidence type="ECO:0000313" key="3">
    <source>
        <dbReference type="Proteomes" id="UP000568380"/>
    </source>
</evidence>
<dbReference type="InterPro" id="IPR018958">
    <property type="entry name" value="Knr4/Smi1-like_dom"/>
</dbReference>
<feature type="domain" description="Knr4/Smi1-like" evidence="1">
    <location>
        <begin position="21"/>
        <end position="137"/>
    </location>
</feature>
<dbReference type="EMBL" id="JACHIN010000006">
    <property type="protein sequence ID" value="MBB5079129.1"/>
    <property type="molecule type" value="Genomic_DNA"/>
</dbReference>
<evidence type="ECO:0000313" key="2">
    <source>
        <dbReference type="EMBL" id="MBB5079129.1"/>
    </source>
</evidence>
<dbReference type="InterPro" id="IPR037883">
    <property type="entry name" value="Knr4/Smi1-like_sf"/>
</dbReference>
<dbReference type="Pfam" id="PF09346">
    <property type="entry name" value="SMI1_KNR4"/>
    <property type="match status" value="1"/>
</dbReference>
<protein>
    <recommendedName>
        <fullName evidence="1">Knr4/Smi1-like domain-containing protein</fullName>
    </recommendedName>
</protein>
<dbReference type="RefSeq" id="WP_184964528.1">
    <property type="nucleotide sequence ID" value="NZ_JACHIN010000006.1"/>
</dbReference>
<dbReference type="Gene3D" id="3.40.1580.10">
    <property type="entry name" value="SMI1/KNR4-like"/>
    <property type="match status" value="1"/>
</dbReference>
<accession>A0A7W8A4Z0</accession>
<evidence type="ECO:0000259" key="1">
    <source>
        <dbReference type="SMART" id="SM00860"/>
    </source>
</evidence>
<dbReference type="AlphaFoldDB" id="A0A7W8A4Z0"/>
<gene>
    <name evidence="2" type="ORF">HNR40_004615</name>
</gene>
<comment type="caution">
    <text evidence="2">The sequence shown here is derived from an EMBL/GenBank/DDBJ whole genome shotgun (WGS) entry which is preliminary data.</text>
</comment>
<keyword evidence="3" id="KW-1185">Reference proteome</keyword>
<reference evidence="2 3" key="1">
    <citation type="submission" date="2020-08" db="EMBL/GenBank/DDBJ databases">
        <title>Genomic Encyclopedia of Type Strains, Phase IV (KMG-IV): sequencing the most valuable type-strain genomes for metagenomic binning, comparative biology and taxonomic classification.</title>
        <authorList>
            <person name="Goeker M."/>
        </authorList>
    </citation>
    <scope>NUCLEOTIDE SEQUENCE [LARGE SCALE GENOMIC DNA]</scope>
    <source>
        <strain evidence="2 3">DSM 45385</strain>
    </source>
</reference>
<dbReference type="Proteomes" id="UP000568380">
    <property type="component" value="Unassembled WGS sequence"/>
</dbReference>
<sequence>MTDDLLRRVIAKAAEEALPPTVTADELGEAERELGFPLPPLLRRLYLEVADGGFGPDYQLFSLRDAIAAREEERWPAGVLPVLEWGCGMYAAIDCEHARATVLLYEPNGLGSDDDEHLAWYVDADELTGWLETWLAETGWYEEDAEETIEMPHWTPARERLAL</sequence>